<name>A0A8S5U124_9CAUD</name>
<dbReference type="EMBL" id="BK015978">
    <property type="protein sequence ID" value="DAF88147.1"/>
    <property type="molecule type" value="Genomic_DNA"/>
</dbReference>
<sequence length="106" mass="12768">MDCFRYFGFTSFDQVDRLTIYEYNILIEAENLKQVDRDYRNHLQAYLNFQATAKKNVGKTKQKPVFDKFIKFFDYDKAIKKVQSKKSEKGRFSALNKFLKERRADE</sequence>
<proteinExistence type="predicted"/>
<accession>A0A8S5U124</accession>
<reference evidence="1" key="1">
    <citation type="journal article" date="2021" name="Proc. Natl. Acad. Sci. U.S.A.">
        <title>A Catalog of Tens of Thousands of Viruses from Human Metagenomes Reveals Hidden Associations with Chronic Diseases.</title>
        <authorList>
            <person name="Tisza M.J."/>
            <person name="Buck C.B."/>
        </authorList>
    </citation>
    <scope>NUCLEOTIDE SEQUENCE</scope>
    <source>
        <strain evidence="1">Ctub511</strain>
    </source>
</reference>
<organism evidence="1">
    <name type="scientific">Siphoviridae sp. ctub511</name>
    <dbReference type="NCBI Taxonomy" id="2825714"/>
    <lineage>
        <taxon>Viruses</taxon>
        <taxon>Duplodnaviria</taxon>
        <taxon>Heunggongvirae</taxon>
        <taxon>Uroviricota</taxon>
        <taxon>Caudoviricetes</taxon>
    </lineage>
</organism>
<protein>
    <submittedName>
        <fullName evidence="1">Uncharacterized protein</fullName>
    </submittedName>
</protein>
<evidence type="ECO:0000313" key="1">
    <source>
        <dbReference type="EMBL" id="DAF88147.1"/>
    </source>
</evidence>